<dbReference type="Pfam" id="PF04149">
    <property type="entry name" value="DUF397"/>
    <property type="match status" value="3"/>
</dbReference>
<sequence>MRVQSTELKWHESTYSNSEGGACVEMSWDWRKSTYSDDSGGNCLEAAAKWRKSAYSDSEGGNCVEVAPAWRKSTYSDAEGASCVEVAHQELTGIHIRDSKCPAGPRLFVSGTAWSAFVSTVRPEA</sequence>
<name>A0A918ZWW0_9ACTN</name>
<comment type="caution">
    <text evidence="2">The sequence shown here is derived from an EMBL/GenBank/DDBJ whole genome shotgun (WGS) entry which is preliminary data.</text>
</comment>
<protein>
    <recommendedName>
        <fullName evidence="1">DUF397 domain-containing protein</fullName>
    </recommendedName>
</protein>
<feature type="domain" description="DUF397" evidence="1">
    <location>
        <begin position="48"/>
        <end position="67"/>
    </location>
</feature>
<dbReference type="InterPro" id="IPR007278">
    <property type="entry name" value="DUF397"/>
</dbReference>
<evidence type="ECO:0000313" key="3">
    <source>
        <dbReference type="Proteomes" id="UP000608024"/>
    </source>
</evidence>
<dbReference type="EMBL" id="BNBT01000077">
    <property type="protein sequence ID" value="GHE72643.1"/>
    <property type="molecule type" value="Genomic_DNA"/>
</dbReference>
<gene>
    <name evidence="2" type="ORF">GCM10018785_46010</name>
</gene>
<evidence type="ECO:0000313" key="2">
    <source>
        <dbReference type="EMBL" id="GHE72643.1"/>
    </source>
</evidence>
<reference evidence="2" key="1">
    <citation type="journal article" date="2014" name="Int. J. Syst. Evol. Microbiol.">
        <title>Complete genome sequence of Corynebacterium casei LMG S-19264T (=DSM 44701T), isolated from a smear-ripened cheese.</title>
        <authorList>
            <consortium name="US DOE Joint Genome Institute (JGI-PGF)"/>
            <person name="Walter F."/>
            <person name="Albersmeier A."/>
            <person name="Kalinowski J."/>
            <person name="Ruckert C."/>
        </authorList>
    </citation>
    <scope>NUCLEOTIDE SEQUENCE</scope>
    <source>
        <strain evidence="2">JCM 4784</strain>
    </source>
</reference>
<keyword evidence="3" id="KW-1185">Reference proteome</keyword>
<organism evidence="2 3">
    <name type="scientific">Streptomyces longispororuber</name>
    <dbReference type="NCBI Taxonomy" id="68230"/>
    <lineage>
        <taxon>Bacteria</taxon>
        <taxon>Bacillati</taxon>
        <taxon>Actinomycetota</taxon>
        <taxon>Actinomycetes</taxon>
        <taxon>Kitasatosporales</taxon>
        <taxon>Streptomycetaceae</taxon>
        <taxon>Streptomyces</taxon>
    </lineage>
</organism>
<dbReference type="AlphaFoldDB" id="A0A918ZWW0"/>
<accession>A0A918ZWW0</accession>
<feature type="domain" description="DUF397" evidence="1">
    <location>
        <begin position="69"/>
        <end position="122"/>
    </location>
</feature>
<evidence type="ECO:0000259" key="1">
    <source>
        <dbReference type="Pfam" id="PF04149"/>
    </source>
</evidence>
<dbReference type="Proteomes" id="UP000608024">
    <property type="component" value="Unassembled WGS sequence"/>
</dbReference>
<reference evidence="2" key="2">
    <citation type="submission" date="2020-09" db="EMBL/GenBank/DDBJ databases">
        <authorList>
            <person name="Sun Q."/>
            <person name="Ohkuma M."/>
        </authorList>
    </citation>
    <scope>NUCLEOTIDE SEQUENCE</scope>
    <source>
        <strain evidence="2">JCM 4784</strain>
    </source>
</reference>
<feature type="domain" description="DUF397" evidence="1">
    <location>
        <begin position="29"/>
        <end position="47"/>
    </location>
</feature>
<proteinExistence type="predicted"/>